<feature type="transmembrane region" description="Helical" evidence="11">
    <location>
        <begin position="40"/>
        <end position="64"/>
    </location>
</feature>
<name>A0A364MUX2_STELY</name>
<dbReference type="InterPro" id="IPR011527">
    <property type="entry name" value="ABC1_TM_dom"/>
</dbReference>
<keyword evidence="6" id="KW-0547">Nucleotide-binding</keyword>
<evidence type="ECO:0000256" key="3">
    <source>
        <dbReference type="ARBA" id="ARBA00022448"/>
    </source>
</evidence>
<keyword evidence="3" id="KW-0813">Transport</keyword>
<dbReference type="InterPro" id="IPR027417">
    <property type="entry name" value="P-loop_NTPase"/>
</dbReference>
<reference evidence="15" key="1">
    <citation type="submission" date="2018-05" db="EMBL/GenBank/DDBJ databases">
        <title>Draft genome sequence of Stemphylium lycopersici strain CIDEFI 213.</title>
        <authorList>
            <person name="Medina R."/>
            <person name="Franco M.E.E."/>
            <person name="Lucentini C.G."/>
            <person name="Saparrat M.C.N."/>
            <person name="Balatti P.A."/>
        </authorList>
    </citation>
    <scope>NUCLEOTIDE SEQUENCE [LARGE SCALE GENOMIC DNA]</scope>
    <source>
        <strain evidence="15">CIDEFI 213</strain>
    </source>
</reference>
<keyword evidence="8 11" id="KW-1133">Transmembrane helix</keyword>
<dbReference type="PANTHER" id="PTHR43394:SF16">
    <property type="entry name" value="ABC TRANSPORTER B FAMILY MEMBER 4-LIKE ISOFORM X1"/>
    <property type="match status" value="1"/>
</dbReference>
<feature type="transmembrane region" description="Helical" evidence="11">
    <location>
        <begin position="167"/>
        <end position="185"/>
    </location>
</feature>
<feature type="transmembrane region" description="Helical" evidence="11">
    <location>
        <begin position="276"/>
        <end position="294"/>
    </location>
</feature>
<feature type="transmembrane region" description="Helical" evidence="11">
    <location>
        <begin position="306"/>
        <end position="324"/>
    </location>
</feature>
<dbReference type="InterPro" id="IPR003439">
    <property type="entry name" value="ABC_transporter-like_ATP-bd"/>
</dbReference>
<evidence type="ECO:0000256" key="11">
    <source>
        <dbReference type="SAM" id="Phobius"/>
    </source>
</evidence>
<keyword evidence="4 11" id="KW-0812">Transmembrane</keyword>
<evidence type="ECO:0000256" key="10">
    <source>
        <dbReference type="ARBA" id="ARBA00023180"/>
    </source>
</evidence>
<feature type="transmembrane region" description="Helical" evidence="11">
    <location>
        <begin position="842"/>
        <end position="860"/>
    </location>
</feature>
<evidence type="ECO:0000259" key="13">
    <source>
        <dbReference type="PROSITE" id="PS50929"/>
    </source>
</evidence>
<evidence type="ECO:0000256" key="4">
    <source>
        <dbReference type="ARBA" id="ARBA00022692"/>
    </source>
</evidence>
<dbReference type="EC" id="3.6.1.15" evidence="14"/>
<evidence type="ECO:0000313" key="14">
    <source>
        <dbReference type="EMBL" id="RAR03533.1"/>
    </source>
</evidence>
<feature type="transmembrane region" description="Helical" evidence="11">
    <location>
        <begin position="812"/>
        <end position="836"/>
    </location>
</feature>
<dbReference type="Pfam" id="PF00664">
    <property type="entry name" value="ABC_membrane"/>
    <property type="match status" value="2"/>
</dbReference>
<dbReference type="PROSITE" id="PS50893">
    <property type="entry name" value="ABC_TRANSPORTER_2"/>
    <property type="match status" value="2"/>
</dbReference>
<comment type="caution">
    <text evidence="14">The sequence shown here is derived from an EMBL/GenBank/DDBJ whole genome shotgun (WGS) entry which is preliminary data.</text>
</comment>
<dbReference type="Gene3D" id="3.40.50.300">
    <property type="entry name" value="P-loop containing nucleotide triphosphate hydrolases"/>
    <property type="match status" value="2"/>
</dbReference>
<keyword evidence="5" id="KW-0677">Repeat</keyword>
<keyword evidence="7" id="KW-0067">ATP-binding</keyword>
<keyword evidence="15" id="KW-1185">Reference proteome</keyword>
<evidence type="ECO:0000256" key="7">
    <source>
        <dbReference type="ARBA" id="ARBA00022840"/>
    </source>
</evidence>
<sequence>MGGKSAKSVQRQDEDDKVKKSTGFRSLFRVIIRYSSAPDIALHSCGFLAACVAGSTLPLMTIVWGSSVDKFNAFGAGHLSSSAMYDEVTKLGLWFLYLFIARLFLIYTYTICFGFAATRATRRFRHDFLKSLLRQDVAYLDTCSPGTIASTVSNNADVVENTLGERVGGLVFVLSMIISAFVVAFTRQWKLTLVTGTSLPAIIAGFGLTFALDAKIEATIVKIYSTAGGLVHESLSSVRIVAAFEASRKLRQKYEAYLDEVLKLGFRKGPIIGAQYSVDMFLMYCSYSVAWYYGIKLLLRDEVSGGGRIITVLFSVLMATNYIARLVPIMGDFSTASASAQAMFDVIDRESKIDPLLETGKRLPELAGNICLQDVSFAYPARPTVKVLQNMSISFEAGKTTALVGASGSGKSTIIGLILRWFDPVEGCVNIDTHEARTLNLGWMRSQIGLVQQDPVLFSDTIYNNVVHGLYGTEKDQLPEDKKHELVRQACVEAFADDFIQELPERYDTMVGEQGTLLSGGQRQRIAIARSVIANPSILLLDEATSALDPQAERSVQAALNRVSKSRTTIVVAHKLATIQKAERIVVLNRGEVVESGTHQQLLAIQGSYHKLVTSQALVKNDSDAESVSNSSESSDIAEDEKFERALLDSNATEKLSLDSTQQDKEEDQAGGRPTDFSLLRCIFIILQDQRQLWPLILIGSIAATGAGGIFAAQSIVFSKSMVMFQLPPGDELQRQGNFWALMYFVLALGALVSYGLVGSVFTMAGFRATRFYRSEYFHSMLQQDVSFFDKEGNSAAEMTSRLSMHPSQLQSLLSSNIGLILIVVVNILSCSILALVKGPQLAIVIIVGTLPPLFLAGFLRMRIDSTSQAELSKMYHESARFASETVGAIRTVSSLTLEKKILQNYESRLQDSSGSQLRRKLISMLLLAFGQSTEIGVYGFAFWYGGKLLSEGKYNSETFFVVYIAIVFGGNAAGTLFGYTLNITKARGAANSIIGLRRSRPPINLSSGVKEFTANNEKTPAIQFKNVTFAYPSQPHSHVLRNVSLEFNQGESVGIVGASGSGKTTVAALVERFYDVKSGEVLINGTPIKNIDVRFHRSRIGMVSQDKALYQGSIKDNVLLGLENMGDSDSSVLQDQVVQACKAANIHDFITSLPAGYDTDIGARGVSLSGGQCQRIAIARALIRDPEILLFDEATSALDTENESIVQAAIESAARRKPSRTTITVAHRLSTVKRCDRIFVLNRGEVVEVDLFDGMDVEDKK</sequence>
<dbReference type="EC" id="3.6.1.3" evidence="14"/>
<feature type="domain" description="ABC transporter" evidence="12">
    <location>
        <begin position="1023"/>
        <end position="1260"/>
    </location>
</feature>
<dbReference type="PROSITE" id="PS00211">
    <property type="entry name" value="ABC_TRANSPORTER_1"/>
    <property type="match status" value="2"/>
</dbReference>
<dbReference type="GO" id="GO:0016887">
    <property type="term" value="F:ATP hydrolysis activity"/>
    <property type="evidence" value="ECO:0007669"/>
    <property type="project" value="InterPro"/>
</dbReference>
<keyword evidence="10" id="KW-0325">Glycoprotein</keyword>
<evidence type="ECO:0000256" key="1">
    <source>
        <dbReference type="ARBA" id="ARBA00004141"/>
    </source>
</evidence>
<dbReference type="InterPro" id="IPR017871">
    <property type="entry name" value="ABC_transporter-like_CS"/>
</dbReference>
<feature type="transmembrane region" description="Helical" evidence="11">
    <location>
        <begin position="959"/>
        <end position="980"/>
    </location>
</feature>
<dbReference type="CDD" id="cd18577">
    <property type="entry name" value="ABC_6TM_Pgp_ABCB1_D1_like"/>
    <property type="match status" value="1"/>
</dbReference>
<evidence type="ECO:0000259" key="12">
    <source>
        <dbReference type="PROSITE" id="PS50893"/>
    </source>
</evidence>
<dbReference type="STRING" id="183478.A0A364MUX2"/>
<evidence type="ECO:0000256" key="2">
    <source>
        <dbReference type="ARBA" id="ARBA00007577"/>
    </source>
</evidence>
<comment type="subcellular location">
    <subcellularLocation>
        <location evidence="1">Membrane</location>
        <topology evidence="1">Multi-pass membrane protein</topology>
    </subcellularLocation>
</comment>
<dbReference type="AlphaFoldDB" id="A0A364MUX2"/>
<feature type="transmembrane region" description="Helical" evidence="11">
    <location>
        <begin position="94"/>
        <end position="116"/>
    </location>
</feature>
<dbReference type="PANTHER" id="PTHR43394">
    <property type="entry name" value="ATP-DEPENDENT PERMEASE MDL1, MITOCHONDRIAL"/>
    <property type="match status" value="1"/>
</dbReference>
<feature type="transmembrane region" description="Helical" evidence="11">
    <location>
        <begin position="739"/>
        <end position="767"/>
    </location>
</feature>
<dbReference type="FunFam" id="3.40.50.300:FF:000967">
    <property type="entry name" value="ABC multidrug transporter mdr4"/>
    <property type="match status" value="1"/>
</dbReference>
<feature type="transmembrane region" description="Helical" evidence="11">
    <location>
        <begin position="693"/>
        <end position="719"/>
    </location>
</feature>
<evidence type="ECO:0000256" key="5">
    <source>
        <dbReference type="ARBA" id="ARBA00022737"/>
    </source>
</evidence>
<evidence type="ECO:0000256" key="8">
    <source>
        <dbReference type="ARBA" id="ARBA00022989"/>
    </source>
</evidence>
<dbReference type="SMART" id="SM00382">
    <property type="entry name" value="AAA"/>
    <property type="match status" value="2"/>
</dbReference>
<dbReference type="CDD" id="cd18578">
    <property type="entry name" value="ABC_6TM_Pgp_ABCB1_D2_like"/>
    <property type="match status" value="1"/>
</dbReference>
<dbReference type="GO" id="GO:0090374">
    <property type="term" value="P:oligopeptide export from mitochondrion"/>
    <property type="evidence" value="ECO:0007669"/>
    <property type="project" value="TreeGrafter"/>
</dbReference>
<feature type="domain" description="ABC transporter" evidence="12">
    <location>
        <begin position="370"/>
        <end position="615"/>
    </location>
</feature>
<feature type="domain" description="ABC transmembrane type-1" evidence="13">
    <location>
        <begin position="698"/>
        <end position="986"/>
    </location>
</feature>
<keyword evidence="14" id="KW-0378">Hydrolase</keyword>
<keyword evidence="9 11" id="KW-0472">Membrane</keyword>
<feature type="transmembrane region" description="Helical" evidence="11">
    <location>
        <begin position="922"/>
        <end position="947"/>
    </location>
</feature>
<dbReference type="SUPFAM" id="SSF90123">
    <property type="entry name" value="ABC transporter transmembrane region"/>
    <property type="match status" value="2"/>
</dbReference>
<protein>
    <submittedName>
        <fullName evidence="14">Multidrug resistance protein</fullName>
        <ecNumber evidence="14">3.6.1.15</ecNumber>
        <ecNumber evidence="14">3.6.1.3</ecNumber>
    </submittedName>
</protein>
<dbReference type="InterPro" id="IPR003593">
    <property type="entry name" value="AAA+_ATPase"/>
</dbReference>
<evidence type="ECO:0000256" key="6">
    <source>
        <dbReference type="ARBA" id="ARBA00022741"/>
    </source>
</evidence>
<dbReference type="Proteomes" id="UP000249619">
    <property type="component" value="Unassembled WGS sequence"/>
</dbReference>
<dbReference type="FunFam" id="3.40.50.300:FF:000251">
    <property type="entry name" value="ABC transporter B family member 19"/>
    <property type="match status" value="1"/>
</dbReference>
<evidence type="ECO:0000256" key="9">
    <source>
        <dbReference type="ARBA" id="ARBA00023136"/>
    </source>
</evidence>
<dbReference type="Gene3D" id="1.20.1560.10">
    <property type="entry name" value="ABC transporter type 1, transmembrane domain"/>
    <property type="match status" value="1"/>
</dbReference>
<evidence type="ECO:0000313" key="15">
    <source>
        <dbReference type="Proteomes" id="UP000249619"/>
    </source>
</evidence>
<gene>
    <name evidence="14" type="ORF">DDE83_008178</name>
</gene>
<dbReference type="EMBL" id="QGDH01000176">
    <property type="protein sequence ID" value="RAR03533.1"/>
    <property type="molecule type" value="Genomic_DNA"/>
</dbReference>
<feature type="domain" description="ABC transmembrane type-1" evidence="13">
    <location>
        <begin position="46"/>
        <end position="335"/>
    </location>
</feature>
<proteinExistence type="inferred from homology"/>
<dbReference type="GO" id="GO:0005524">
    <property type="term" value="F:ATP binding"/>
    <property type="evidence" value="ECO:0007669"/>
    <property type="project" value="UniProtKB-KW"/>
</dbReference>
<accession>A0A364MUX2</accession>
<dbReference type="Pfam" id="PF00005">
    <property type="entry name" value="ABC_tran"/>
    <property type="match status" value="2"/>
</dbReference>
<dbReference type="SUPFAM" id="SSF52540">
    <property type="entry name" value="P-loop containing nucleoside triphosphate hydrolases"/>
    <property type="match status" value="2"/>
</dbReference>
<dbReference type="GO" id="GO:0015421">
    <property type="term" value="F:ABC-type oligopeptide transporter activity"/>
    <property type="evidence" value="ECO:0007669"/>
    <property type="project" value="TreeGrafter"/>
</dbReference>
<organism evidence="14 15">
    <name type="scientific">Stemphylium lycopersici</name>
    <name type="common">Tomato gray leaf spot disease fungus</name>
    <name type="synonym">Thyrospora lycopersici</name>
    <dbReference type="NCBI Taxonomy" id="183478"/>
    <lineage>
        <taxon>Eukaryota</taxon>
        <taxon>Fungi</taxon>
        <taxon>Dikarya</taxon>
        <taxon>Ascomycota</taxon>
        <taxon>Pezizomycotina</taxon>
        <taxon>Dothideomycetes</taxon>
        <taxon>Pleosporomycetidae</taxon>
        <taxon>Pleosporales</taxon>
        <taxon>Pleosporineae</taxon>
        <taxon>Pleosporaceae</taxon>
        <taxon>Stemphylium</taxon>
    </lineage>
</organism>
<dbReference type="InterPro" id="IPR039421">
    <property type="entry name" value="Type_1_exporter"/>
</dbReference>
<dbReference type="InterPro" id="IPR036640">
    <property type="entry name" value="ABC1_TM_sf"/>
</dbReference>
<comment type="similarity">
    <text evidence="2">Belongs to the ABC transporter superfamily. ABCB family. Multidrug resistance exporter (TC 3.A.1.201) subfamily.</text>
</comment>
<feature type="transmembrane region" description="Helical" evidence="11">
    <location>
        <begin position="191"/>
        <end position="212"/>
    </location>
</feature>
<dbReference type="GO" id="GO:0005743">
    <property type="term" value="C:mitochondrial inner membrane"/>
    <property type="evidence" value="ECO:0007669"/>
    <property type="project" value="TreeGrafter"/>
</dbReference>
<dbReference type="PROSITE" id="PS50929">
    <property type="entry name" value="ABC_TM1F"/>
    <property type="match status" value="2"/>
</dbReference>